<dbReference type="EMBL" id="MCGN01000003">
    <property type="protein sequence ID" value="ORY99353.1"/>
    <property type="molecule type" value="Genomic_DNA"/>
</dbReference>
<evidence type="ECO:0000256" key="1">
    <source>
        <dbReference type="SAM" id="Phobius"/>
    </source>
</evidence>
<keyword evidence="1" id="KW-0812">Transmembrane</keyword>
<accession>A0A1X2HJT1</accession>
<dbReference type="InParanoid" id="A0A1X2HJT1"/>
<dbReference type="Pfam" id="PF14934">
    <property type="entry name" value="TMEM254"/>
    <property type="match status" value="1"/>
</dbReference>
<reference evidence="3 4" key="1">
    <citation type="submission" date="2016-07" db="EMBL/GenBank/DDBJ databases">
        <title>Pervasive Adenine N6-methylation of Active Genes in Fungi.</title>
        <authorList>
            <consortium name="DOE Joint Genome Institute"/>
            <person name="Mondo S.J."/>
            <person name="Dannebaum R.O."/>
            <person name="Kuo R.C."/>
            <person name="Labutti K."/>
            <person name="Haridas S."/>
            <person name="Kuo A."/>
            <person name="Salamov A."/>
            <person name="Ahrendt S.R."/>
            <person name="Lipzen A."/>
            <person name="Sullivan W."/>
            <person name="Andreopoulos W.B."/>
            <person name="Clum A."/>
            <person name="Lindquist E."/>
            <person name="Daum C."/>
            <person name="Ramamoorthy G.K."/>
            <person name="Gryganskyi A."/>
            <person name="Culley D."/>
            <person name="Magnuson J.K."/>
            <person name="James T.Y."/>
            <person name="O'Malley M.A."/>
            <person name="Stajich J.E."/>
            <person name="Spatafora J.W."/>
            <person name="Visel A."/>
            <person name="Grigoriev I.V."/>
        </authorList>
    </citation>
    <scope>NUCLEOTIDE SEQUENCE [LARGE SCALE GENOMIC DNA]</scope>
    <source>
        <strain evidence="3 4">NRRL 2496</strain>
    </source>
</reference>
<dbReference type="InterPro" id="IPR028110">
    <property type="entry name" value="TMEM254"/>
</dbReference>
<proteinExistence type="predicted"/>
<name>A0A1X2HJT1_SYNRA</name>
<protein>
    <recommendedName>
        <fullName evidence="2">DUF2470 domain-containing protein</fullName>
    </recommendedName>
</protein>
<dbReference type="PANTHER" id="PTHR37783">
    <property type="entry name" value="MEMBRANE PROTEIN, PUTATIVE (AFU_ORTHOLOGUE AFUA_1G04315)-RELATED"/>
    <property type="match status" value="1"/>
</dbReference>
<dbReference type="InterPro" id="IPR037119">
    <property type="entry name" value="Haem_oxidase_HugZ-like_sf"/>
</dbReference>
<evidence type="ECO:0000259" key="2">
    <source>
        <dbReference type="Pfam" id="PF10615"/>
    </source>
</evidence>
<evidence type="ECO:0000313" key="3">
    <source>
        <dbReference type="EMBL" id="ORY99353.1"/>
    </source>
</evidence>
<dbReference type="Pfam" id="PF10615">
    <property type="entry name" value="DUF2470"/>
    <property type="match status" value="1"/>
</dbReference>
<dbReference type="OMA" id="NTIKWTL"/>
<comment type="caution">
    <text evidence="3">The sequence shown here is derived from an EMBL/GenBank/DDBJ whole genome shotgun (WGS) entry which is preliminary data.</text>
</comment>
<feature type="transmembrane region" description="Helical" evidence="1">
    <location>
        <begin position="131"/>
        <end position="158"/>
    </location>
</feature>
<feature type="transmembrane region" description="Helical" evidence="1">
    <location>
        <begin position="170"/>
        <end position="189"/>
    </location>
</feature>
<dbReference type="OrthoDB" id="5553410at2759"/>
<dbReference type="PANTHER" id="PTHR37783:SF1">
    <property type="entry name" value="MEMBRANE PROTEIN, PUTATIVE (AFU_ORTHOLOGUE AFUA_1G04315)-RELATED"/>
    <property type="match status" value="1"/>
</dbReference>
<dbReference type="Proteomes" id="UP000242180">
    <property type="component" value="Unassembled WGS sequence"/>
</dbReference>
<keyword evidence="1" id="KW-0472">Membrane</keyword>
<keyword evidence="4" id="KW-1185">Reference proteome</keyword>
<dbReference type="Gene3D" id="3.20.180.10">
    <property type="entry name" value="PNP-oxidase-like"/>
    <property type="match status" value="1"/>
</dbReference>
<dbReference type="AlphaFoldDB" id="A0A1X2HJT1"/>
<keyword evidence="1" id="KW-1133">Transmembrane helix</keyword>
<sequence>MPNDPIAPHSAPIAAYMSAHTATNLAYVKYFGEQPDAISATFKSLDSQGFKLDYTLEDGSQGECFIPFKTPLAKREDIRPVLENMAKEAETALGLPSSLAGPPPLKAIAKAMYAGVTDLYTPPNPSVPLDAFYPVPGVGVAGGCALFGALALAAYYPGLLKSQGQQNARLVIRGIAGIHIVEGLATVFICLRRGWYSPKNTIKWTLQTLLFGFGSLRQLKRHAAHVRAS</sequence>
<evidence type="ECO:0000313" key="4">
    <source>
        <dbReference type="Proteomes" id="UP000242180"/>
    </source>
</evidence>
<dbReference type="InterPro" id="IPR019595">
    <property type="entry name" value="DUF2470"/>
</dbReference>
<gene>
    <name evidence="3" type="ORF">BCR43DRAFT_489144</name>
</gene>
<feature type="domain" description="DUF2470" evidence="2">
    <location>
        <begin position="10"/>
        <end position="85"/>
    </location>
</feature>
<organism evidence="3 4">
    <name type="scientific">Syncephalastrum racemosum</name>
    <name type="common">Filamentous fungus</name>
    <dbReference type="NCBI Taxonomy" id="13706"/>
    <lineage>
        <taxon>Eukaryota</taxon>
        <taxon>Fungi</taxon>
        <taxon>Fungi incertae sedis</taxon>
        <taxon>Mucoromycota</taxon>
        <taxon>Mucoromycotina</taxon>
        <taxon>Mucoromycetes</taxon>
        <taxon>Mucorales</taxon>
        <taxon>Syncephalastraceae</taxon>
        <taxon>Syncephalastrum</taxon>
    </lineage>
</organism>